<keyword evidence="2" id="KW-1133">Transmembrane helix</keyword>
<dbReference type="OrthoDB" id="292739at2"/>
<evidence type="ECO:0000313" key="4">
    <source>
        <dbReference type="Proteomes" id="UP000245802"/>
    </source>
</evidence>
<feature type="transmembrane region" description="Helical" evidence="2">
    <location>
        <begin position="69"/>
        <end position="88"/>
    </location>
</feature>
<name>A0A2Z3H3S9_9BACT</name>
<protein>
    <submittedName>
        <fullName evidence="3">Uncharacterized protein</fullName>
    </submittedName>
</protein>
<proteinExistence type="predicted"/>
<dbReference type="Proteomes" id="UP000245802">
    <property type="component" value="Chromosome"/>
</dbReference>
<organism evidence="3 4">
    <name type="scientific">Gemmata obscuriglobus</name>
    <dbReference type="NCBI Taxonomy" id="114"/>
    <lineage>
        <taxon>Bacteria</taxon>
        <taxon>Pseudomonadati</taxon>
        <taxon>Planctomycetota</taxon>
        <taxon>Planctomycetia</taxon>
        <taxon>Gemmatales</taxon>
        <taxon>Gemmataceae</taxon>
        <taxon>Gemmata</taxon>
    </lineage>
</organism>
<feature type="region of interest" description="Disordered" evidence="1">
    <location>
        <begin position="195"/>
        <end position="221"/>
    </location>
</feature>
<evidence type="ECO:0000256" key="2">
    <source>
        <dbReference type="SAM" id="Phobius"/>
    </source>
</evidence>
<feature type="transmembrane region" description="Helical" evidence="2">
    <location>
        <begin position="158"/>
        <end position="177"/>
    </location>
</feature>
<feature type="transmembrane region" description="Helical" evidence="2">
    <location>
        <begin position="124"/>
        <end position="146"/>
    </location>
</feature>
<keyword evidence="2" id="KW-0472">Membrane</keyword>
<dbReference type="KEGG" id="gog:C1280_33535"/>
<feature type="transmembrane region" description="Helical" evidence="2">
    <location>
        <begin position="100"/>
        <end position="118"/>
    </location>
</feature>
<dbReference type="RefSeq" id="WP_010049947.1">
    <property type="nucleotide sequence ID" value="NZ_CP025958.1"/>
</dbReference>
<keyword evidence="4" id="KW-1185">Reference proteome</keyword>
<sequence length="221" mass="24077">MIIIFGEKSYGKVDRVPGVCYVVTTFAHLNYLPLFPLRSYIVIEGTESGGEFRGKQIGVSLKSMIAGYARVWIGALTILAGIGAGAELNRALLARQMDGALLLGLIAAGVLGLLSFFVNGKVGAGFQVAAHVVSVVMWFVLSGGAANRKAADATNFGLFLLFVANVGLLLFGLTRLFDHAGAERKRELFNQLGVEVPDDEEEEPRESRWEEWDASEDRRRR</sequence>
<feature type="compositionally biased region" description="Basic and acidic residues" evidence="1">
    <location>
        <begin position="205"/>
        <end position="221"/>
    </location>
</feature>
<evidence type="ECO:0000313" key="3">
    <source>
        <dbReference type="EMBL" id="AWM41439.1"/>
    </source>
</evidence>
<dbReference type="AlphaFoldDB" id="A0A2Z3H3S9"/>
<dbReference type="EMBL" id="CP025958">
    <property type="protein sequence ID" value="AWM41439.1"/>
    <property type="molecule type" value="Genomic_DNA"/>
</dbReference>
<reference evidence="3 4" key="1">
    <citation type="submission" date="2018-01" db="EMBL/GenBank/DDBJ databases">
        <title>G. obscuriglobus.</title>
        <authorList>
            <person name="Franke J."/>
            <person name="Blomberg W."/>
            <person name="Selmecki A."/>
        </authorList>
    </citation>
    <scope>NUCLEOTIDE SEQUENCE [LARGE SCALE GENOMIC DNA]</scope>
    <source>
        <strain evidence="3 4">DSM 5831</strain>
    </source>
</reference>
<keyword evidence="2" id="KW-0812">Transmembrane</keyword>
<evidence type="ECO:0000256" key="1">
    <source>
        <dbReference type="SAM" id="MobiDB-lite"/>
    </source>
</evidence>
<accession>A0A2Z3H3S9</accession>
<gene>
    <name evidence="3" type="ORF">C1280_33535</name>
</gene>